<feature type="region of interest" description="Disordered" evidence="2">
    <location>
        <begin position="430"/>
        <end position="499"/>
    </location>
</feature>
<feature type="domain" description="GBD/FH3" evidence="5">
    <location>
        <begin position="179"/>
        <end position="617"/>
    </location>
</feature>
<comment type="caution">
    <text evidence="6">The sequence shown here is derived from an EMBL/GenBank/DDBJ whole genome shotgun (WGS) entry which is preliminary data.</text>
</comment>
<keyword evidence="3" id="KW-0472">Membrane</keyword>
<proteinExistence type="inferred from homology"/>
<dbReference type="SMART" id="SM00233">
    <property type="entry name" value="PH"/>
    <property type="match status" value="1"/>
</dbReference>
<dbReference type="Gene3D" id="1.25.10.10">
    <property type="entry name" value="Leucine-rich Repeat Variant"/>
    <property type="match status" value="1"/>
</dbReference>
<dbReference type="SUPFAM" id="SSF48371">
    <property type="entry name" value="ARM repeat"/>
    <property type="match status" value="1"/>
</dbReference>
<gene>
    <name evidence="6" type="ORF">RFI_16430</name>
</gene>
<feature type="transmembrane region" description="Helical" evidence="3">
    <location>
        <begin position="133"/>
        <end position="152"/>
    </location>
</feature>
<accession>X6N3C7</accession>
<evidence type="ECO:0000259" key="4">
    <source>
        <dbReference type="PROSITE" id="PS50003"/>
    </source>
</evidence>
<dbReference type="InterPro" id="IPR051661">
    <property type="entry name" value="Actin_filament_regulator"/>
</dbReference>
<reference evidence="6 7" key="1">
    <citation type="journal article" date="2013" name="Curr. Biol.">
        <title>The Genome of the Foraminiferan Reticulomyxa filosa.</title>
        <authorList>
            <person name="Glockner G."/>
            <person name="Hulsmann N."/>
            <person name="Schleicher M."/>
            <person name="Noegel A.A."/>
            <person name="Eichinger L."/>
            <person name="Gallinger C."/>
            <person name="Pawlowski J."/>
            <person name="Sierra R."/>
            <person name="Euteneuer U."/>
            <person name="Pillet L."/>
            <person name="Moustafa A."/>
            <person name="Platzer M."/>
            <person name="Groth M."/>
            <person name="Szafranski K."/>
            <person name="Schliwa M."/>
        </authorList>
    </citation>
    <scope>NUCLEOTIDE SEQUENCE [LARGE SCALE GENOMIC DNA]</scope>
</reference>
<dbReference type="SMART" id="SM01140">
    <property type="entry name" value="Drf_GBD"/>
    <property type="match status" value="1"/>
</dbReference>
<dbReference type="EMBL" id="ASPP01012266">
    <property type="protein sequence ID" value="ETO20785.1"/>
    <property type="molecule type" value="Genomic_DNA"/>
</dbReference>
<dbReference type="PANTHER" id="PTHR47102:SF2">
    <property type="entry name" value="PROTEIN BNI1"/>
    <property type="match status" value="1"/>
</dbReference>
<evidence type="ECO:0000256" key="3">
    <source>
        <dbReference type="SAM" id="Phobius"/>
    </source>
</evidence>
<protein>
    <recommendedName>
        <fullName evidence="8">PH domain-containing protein</fullName>
    </recommendedName>
</protein>
<dbReference type="Pfam" id="PF06371">
    <property type="entry name" value="Drf_GBD"/>
    <property type="match status" value="1"/>
</dbReference>
<comment type="similarity">
    <text evidence="1">Belongs to the formin homology family. BNI1 subfamily.</text>
</comment>
<dbReference type="InterPro" id="IPR016024">
    <property type="entry name" value="ARM-type_fold"/>
</dbReference>
<feature type="non-terminal residue" evidence="6">
    <location>
        <position position="617"/>
    </location>
</feature>
<feature type="compositionally biased region" description="Acidic residues" evidence="2">
    <location>
        <begin position="431"/>
        <end position="458"/>
    </location>
</feature>
<dbReference type="InterPro" id="IPR011989">
    <property type="entry name" value="ARM-like"/>
</dbReference>
<dbReference type="AlphaFoldDB" id="X6N3C7"/>
<dbReference type="GO" id="GO:0031267">
    <property type="term" value="F:small GTPase binding"/>
    <property type="evidence" value="ECO:0007669"/>
    <property type="project" value="InterPro"/>
</dbReference>
<dbReference type="Proteomes" id="UP000023152">
    <property type="component" value="Unassembled WGS sequence"/>
</dbReference>
<organism evidence="6 7">
    <name type="scientific">Reticulomyxa filosa</name>
    <dbReference type="NCBI Taxonomy" id="46433"/>
    <lineage>
        <taxon>Eukaryota</taxon>
        <taxon>Sar</taxon>
        <taxon>Rhizaria</taxon>
        <taxon>Retaria</taxon>
        <taxon>Foraminifera</taxon>
        <taxon>Monothalamids</taxon>
        <taxon>Reticulomyxidae</taxon>
        <taxon>Reticulomyxa</taxon>
    </lineage>
</organism>
<keyword evidence="7" id="KW-1185">Reference proteome</keyword>
<dbReference type="PROSITE" id="PS51232">
    <property type="entry name" value="GBD_FH3"/>
    <property type="match status" value="1"/>
</dbReference>
<dbReference type="InterPro" id="IPR010473">
    <property type="entry name" value="GTPase-bd"/>
</dbReference>
<dbReference type="InterPro" id="IPR001849">
    <property type="entry name" value="PH_domain"/>
</dbReference>
<dbReference type="Gene3D" id="2.30.29.30">
    <property type="entry name" value="Pleckstrin-homology domain (PH domain)/Phosphotyrosine-binding domain (PTB)"/>
    <property type="match status" value="1"/>
</dbReference>
<dbReference type="PROSITE" id="PS50003">
    <property type="entry name" value="PH_DOMAIN"/>
    <property type="match status" value="1"/>
</dbReference>
<name>X6N3C7_RETFI</name>
<evidence type="ECO:0000259" key="5">
    <source>
        <dbReference type="PROSITE" id="PS51232"/>
    </source>
</evidence>
<dbReference type="PANTHER" id="PTHR47102">
    <property type="entry name" value="PROTEIN BNI1"/>
    <property type="match status" value="1"/>
</dbReference>
<dbReference type="GO" id="GO:0030036">
    <property type="term" value="P:actin cytoskeleton organization"/>
    <property type="evidence" value="ECO:0007669"/>
    <property type="project" value="InterPro"/>
</dbReference>
<evidence type="ECO:0000256" key="1">
    <source>
        <dbReference type="ARBA" id="ARBA00037935"/>
    </source>
</evidence>
<dbReference type="InterPro" id="IPR014768">
    <property type="entry name" value="GBD/FH3_dom"/>
</dbReference>
<evidence type="ECO:0000313" key="7">
    <source>
        <dbReference type="Proteomes" id="UP000023152"/>
    </source>
</evidence>
<dbReference type="SUPFAM" id="SSF50729">
    <property type="entry name" value="PH domain-like"/>
    <property type="match status" value="1"/>
</dbReference>
<evidence type="ECO:0000313" key="6">
    <source>
        <dbReference type="EMBL" id="ETO20785.1"/>
    </source>
</evidence>
<dbReference type="Pfam" id="PF00169">
    <property type="entry name" value="PH"/>
    <property type="match status" value="1"/>
</dbReference>
<keyword evidence="3" id="KW-0812">Transmembrane</keyword>
<feature type="domain" description="PH" evidence="4">
    <location>
        <begin position="2"/>
        <end position="102"/>
    </location>
</feature>
<evidence type="ECO:0008006" key="8">
    <source>
        <dbReference type="Google" id="ProtNLM"/>
    </source>
</evidence>
<sequence>MADSWVGFVCQYKKSGWLSRYDFRFAVIKNGHLYIYTDESQFKKQRNALESIPLRRATMLQEEEPRHPFVILIKDREELHRLSLETSEDLDQCMAAIKLTQRVIFDIKHPFGNKQNKRQSVVNYSSSANTDMLFKYIFLISLMSLFFFFFFLNEKSKKWEIAPEELLSWEGPIIYFKLFCDDNLRYLDKACEEVLKGLNIPAQKRQEMLATLSTQQRMEIVMDQMDSLHHIAPSSIQTANTSVSTASNNKNTGNDRNVSYWIKQLRVTEDVTAEVLVDVSDRLIEEGVEWLQEFIHEQGLTLLIQSMPRMKGKTEYEIEFLRCLRAIMDKRNVNTNDKIGLKFIVRHEYALQAIIDLLDNEDLGVRLLIIKLVSAVCWHDEMGFDKVIECLNQYAKDKHLTSIWEPFVHPLLPMATMLQLHKNISLSNEITLDDSDSNDDDDDDDDDDDNNDDDDNDNEFTSTEQKQDKEETTLTAMMKHKNCNSNTVTDEDEKSVQEQNGRPIPSFEFQLYTIGLLNAILNSFPLEDRVTYRKQLGALGIDNVLQAIEAKIEGINVGYSSSGMDADPLIAKMEEQLELYRSVESIDIRASTLGNLDMTSPQDLFGWLDSHAISDGY</sequence>
<dbReference type="GO" id="GO:0003779">
    <property type="term" value="F:actin binding"/>
    <property type="evidence" value="ECO:0007669"/>
    <property type="project" value="InterPro"/>
</dbReference>
<keyword evidence="3" id="KW-1133">Transmembrane helix</keyword>
<dbReference type="InterPro" id="IPR011993">
    <property type="entry name" value="PH-like_dom_sf"/>
</dbReference>
<evidence type="ECO:0000256" key="2">
    <source>
        <dbReference type="SAM" id="MobiDB-lite"/>
    </source>
</evidence>